<dbReference type="InterPro" id="IPR043132">
    <property type="entry name" value="BCAT-like_C"/>
</dbReference>
<dbReference type="EMBL" id="FLUK01000101">
    <property type="protein sequence ID" value="SBV87219.1"/>
    <property type="molecule type" value="Genomic_DNA"/>
</dbReference>
<dbReference type="InterPro" id="IPR036038">
    <property type="entry name" value="Aminotransferase-like"/>
</dbReference>
<evidence type="ECO:0000313" key="3">
    <source>
        <dbReference type="Proteomes" id="UP000184997"/>
    </source>
</evidence>
<dbReference type="SUPFAM" id="SSF56752">
    <property type="entry name" value="D-aminoacid aminotransferase-like PLP-dependent enzymes"/>
    <property type="match status" value="1"/>
</dbReference>
<dbReference type="PANTHER" id="PTHR42743:SF2">
    <property type="entry name" value="AMINODEOXYCHORISMATE LYASE"/>
    <property type="match status" value="1"/>
</dbReference>
<dbReference type="InterPro" id="IPR050571">
    <property type="entry name" value="Class-IV_PLP-Dep_Aminotrnsfr"/>
</dbReference>
<evidence type="ECO:0000256" key="1">
    <source>
        <dbReference type="ARBA" id="ARBA00009320"/>
    </source>
</evidence>
<dbReference type="Proteomes" id="UP000184997">
    <property type="component" value="Unassembled WGS sequence"/>
</dbReference>
<comment type="similarity">
    <text evidence="1">Belongs to the class-IV pyridoxal-phosphate-dependent aminotransferase family.</text>
</comment>
<gene>
    <name evidence="2" type="ORF">XTGNCPPB3709_1140</name>
</gene>
<name>A0A1M4L239_9XANT</name>
<dbReference type="PANTHER" id="PTHR42743">
    <property type="entry name" value="AMINO-ACID AMINOTRANSFERASE"/>
    <property type="match status" value="1"/>
</dbReference>
<dbReference type="InterPro" id="IPR043131">
    <property type="entry name" value="BCAT-like_N"/>
</dbReference>
<dbReference type="Gene3D" id="3.30.470.10">
    <property type="match status" value="1"/>
</dbReference>
<dbReference type="GO" id="GO:0008153">
    <property type="term" value="P:4-aminobenzoate biosynthetic process"/>
    <property type="evidence" value="ECO:0007669"/>
    <property type="project" value="TreeGrafter"/>
</dbReference>
<sequence>MSARLFCEGRAASAEILAAPALVNYGHFSTMQVRDGAVRGFDLHLQRLDAATRTLFGSALPADRIRAELRAALQAFGSGDAALRASVFARDFDFGRADAACTPQLLVSLAAPAQVDVTPLRLRSVVFARELPQIKHVGTFALFHQRRLALQAGFDDALFVDAQGLIAEGSIWNLGAWDGQGVLWPQAPALRGTQERLLQAGLAALGVAQQVRPLHLRELAAPVVAAFACNARGQQAIAAVDGQALGPATELLRMLNGALETQAWQAI</sequence>
<organism evidence="2 3">
    <name type="scientific">Xanthomonas graminis pv. graminis</name>
    <dbReference type="NCBI Taxonomy" id="134874"/>
    <lineage>
        <taxon>Bacteria</taxon>
        <taxon>Pseudomonadati</taxon>
        <taxon>Pseudomonadota</taxon>
        <taxon>Gammaproteobacteria</taxon>
        <taxon>Lysobacterales</taxon>
        <taxon>Lysobacteraceae</taxon>
        <taxon>Xanthomonas</taxon>
        <taxon>Xanthomonas translucens group</taxon>
        <taxon>Xanthomonas graminis</taxon>
    </lineage>
</organism>
<dbReference type="AlphaFoldDB" id="A0A1M4L239"/>
<reference evidence="3" key="1">
    <citation type="submission" date="2016-07" db="EMBL/GenBank/DDBJ databases">
        <authorList>
            <person name="Florea S."/>
            <person name="Webb J.S."/>
            <person name="Jaromczyk J."/>
            <person name="Schardl C.L."/>
        </authorList>
    </citation>
    <scope>NUCLEOTIDE SEQUENCE [LARGE SCALE GENOMIC DNA]</scope>
</reference>
<dbReference type="NCBIfam" id="NF006734">
    <property type="entry name" value="PRK09266.1"/>
    <property type="match status" value="1"/>
</dbReference>
<dbReference type="InterPro" id="IPR001544">
    <property type="entry name" value="Aminotrans_IV"/>
</dbReference>
<proteinExistence type="inferred from homology"/>
<dbReference type="RefSeq" id="WP_009583105.1">
    <property type="nucleotide sequence ID" value="NZ_CP076252.1"/>
</dbReference>
<accession>A0A1M4L239</accession>
<evidence type="ECO:0000313" key="2">
    <source>
        <dbReference type="EMBL" id="SBV87219.1"/>
    </source>
</evidence>
<dbReference type="Gene3D" id="3.20.10.10">
    <property type="entry name" value="D-amino Acid Aminotransferase, subunit A, domain 2"/>
    <property type="match status" value="1"/>
</dbReference>
<dbReference type="Pfam" id="PF01063">
    <property type="entry name" value="Aminotran_4"/>
    <property type="match status" value="1"/>
</dbReference>
<protein>
    <recommendedName>
        <fullName evidence="4">Branched-chain amino acid aminotransferase</fullName>
    </recommendedName>
</protein>
<dbReference type="GO" id="GO:0008696">
    <property type="term" value="F:4-amino-4-deoxychorismate lyase activity"/>
    <property type="evidence" value="ECO:0007669"/>
    <property type="project" value="TreeGrafter"/>
</dbReference>
<dbReference type="GO" id="GO:0005829">
    <property type="term" value="C:cytosol"/>
    <property type="evidence" value="ECO:0007669"/>
    <property type="project" value="TreeGrafter"/>
</dbReference>
<evidence type="ECO:0008006" key="4">
    <source>
        <dbReference type="Google" id="ProtNLM"/>
    </source>
</evidence>